<dbReference type="Pfam" id="PF11849">
    <property type="entry name" value="DUF3369"/>
    <property type="match status" value="1"/>
</dbReference>
<dbReference type="Gene3D" id="3.40.50.2300">
    <property type="match status" value="1"/>
</dbReference>
<feature type="domain" description="HD-GYP" evidence="5">
    <location>
        <begin position="320"/>
        <end position="468"/>
    </location>
</feature>
<evidence type="ECO:0000256" key="3">
    <source>
        <dbReference type="PROSITE-ProRule" id="PRU00169"/>
    </source>
</evidence>
<name>A0A0L6JVC9_9FIRM</name>
<dbReference type="PROSITE" id="PS50110">
    <property type="entry name" value="RESPONSE_REGULATORY"/>
    <property type="match status" value="1"/>
</dbReference>
<dbReference type="PANTHER" id="PTHR45228">
    <property type="entry name" value="CYCLIC DI-GMP PHOSPHODIESTERASE TM_0186-RELATED"/>
    <property type="match status" value="1"/>
</dbReference>
<dbReference type="EMBL" id="LGTC01000001">
    <property type="protein sequence ID" value="KNY29806.1"/>
    <property type="molecule type" value="Genomic_DNA"/>
</dbReference>
<dbReference type="PANTHER" id="PTHR45228:SF9">
    <property type="entry name" value="3'3'-CGAMP-SPECIFIC PHOSPHODIESTERASE 2"/>
    <property type="match status" value="1"/>
</dbReference>
<dbReference type="GO" id="GO:0016787">
    <property type="term" value="F:hydrolase activity"/>
    <property type="evidence" value="ECO:0007669"/>
    <property type="project" value="UniProtKB-KW"/>
</dbReference>
<keyword evidence="6" id="KW-0378">Hydrolase</keyword>
<proteinExistence type="predicted"/>
<dbReference type="Gene3D" id="1.10.3210.10">
    <property type="entry name" value="Hypothetical protein af1432"/>
    <property type="match status" value="1"/>
</dbReference>
<dbReference type="AlphaFoldDB" id="A0A0L6JVC9"/>
<keyword evidence="3" id="KW-0597">Phosphoprotein</keyword>
<evidence type="ECO:0000256" key="2">
    <source>
        <dbReference type="ARBA" id="ARBA00024867"/>
    </source>
</evidence>
<dbReference type="eggNOG" id="COG3437">
    <property type="taxonomic scope" value="Bacteria"/>
</dbReference>
<evidence type="ECO:0000313" key="7">
    <source>
        <dbReference type="Proteomes" id="UP000036923"/>
    </source>
</evidence>
<dbReference type="GO" id="GO:0000160">
    <property type="term" value="P:phosphorelay signal transduction system"/>
    <property type="evidence" value="ECO:0007669"/>
    <property type="project" value="InterPro"/>
</dbReference>
<comment type="function">
    <text evidence="2">May play the central regulatory role in sporulation. It may be an element of the effector pathway responsible for the activation of sporulation genes in response to nutritional stress. Spo0A may act in concert with spo0H (a sigma factor) to control the expression of some genes that are critical to the sporulation process.</text>
</comment>
<evidence type="ECO:0000256" key="1">
    <source>
        <dbReference type="ARBA" id="ARBA00018672"/>
    </source>
</evidence>
<dbReference type="PATRIC" id="fig|398512.5.peg.5324"/>
<dbReference type="CDD" id="cd00077">
    <property type="entry name" value="HDc"/>
    <property type="match status" value="1"/>
</dbReference>
<gene>
    <name evidence="6" type="ORF">Bccel_5083</name>
</gene>
<feature type="domain" description="Response regulatory" evidence="4">
    <location>
        <begin position="30"/>
        <end position="154"/>
    </location>
</feature>
<dbReference type="PROSITE" id="PS51832">
    <property type="entry name" value="HD_GYP"/>
    <property type="match status" value="1"/>
</dbReference>
<dbReference type="InterPro" id="IPR001789">
    <property type="entry name" value="Sig_transdc_resp-reg_receiver"/>
</dbReference>
<dbReference type="InterPro" id="IPR052020">
    <property type="entry name" value="Cyclic_di-GMP/3'3'-cGAMP_PDE"/>
</dbReference>
<evidence type="ECO:0000259" key="5">
    <source>
        <dbReference type="PROSITE" id="PS51832"/>
    </source>
</evidence>
<dbReference type="InterPro" id="IPR037522">
    <property type="entry name" value="HD_GYP_dom"/>
</dbReference>
<keyword evidence="7" id="KW-1185">Reference proteome</keyword>
<dbReference type="RefSeq" id="WP_050753805.1">
    <property type="nucleotide sequence ID" value="NZ_JQKC01000021.1"/>
</dbReference>
<dbReference type="SUPFAM" id="SSF52172">
    <property type="entry name" value="CheY-like"/>
    <property type="match status" value="1"/>
</dbReference>
<dbReference type="Pfam" id="PF13487">
    <property type="entry name" value="HD_5"/>
    <property type="match status" value="1"/>
</dbReference>
<reference evidence="7" key="1">
    <citation type="submission" date="2015-07" db="EMBL/GenBank/DDBJ databases">
        <title>Near-Complete Genome Sequence of the Cellulolytic Bacterium Bacteroides (Pseudobacteroides) cellulosolvens ATCC 35603.</title>
        <authorList>
            <person name="Dassa B."/>
            <person name="Utturkar S.M."/>
            <person name="Klingeman D.M."/>
            <person name="Hurt R.A."/>
            <person name="Keller M."/>
            <person name="Xu J."/>
            <person name="Reddy Y.H.K."/>
            <person name="Borovok I."/>
            <person name="Grinberg I.R."/>
            <person name="Lamed R."/>
            <person name="Zhivin O."/>
            <person name="Bayer E.A."/>
            <person name="Brown S.D."/>
        </authorList>
    </citation>
    <scope>NUCLEOTIDE SEQUENCE [LARGE SCALE GENOMIC DNA]</scope>
    <source>
        <strain evidence="7">DSM 2933</strain>
    </source>
</reference>
<dbReference type="InterPro" id="IPR003607">
    <property type="entry name" value="HD/PDEase_dom"/>
</dbReference>
<dbReference type="InterPro" id="IPR021800">
    <property type="entry name" value="DUF3369"/>
</dbReference>
<dbReference type="SUPFAM" id="SSF109604">
    <property type="entry name" value="HD-domain/PDEase-like"/>
    <property type="match status" value="1"/>
</dbReference>
<dbReference type="OrthoDB" id="9804747at2"/>
<evidence type="ECO:0000259" key="4">
    <source>
        <dbReference type="PROSITE" id="PS50110"/>
    </source>
</evidence>
<evidence type="ECO:0000313" key="6">
    <source>
        <dbReference type="EMBL" id="KNY29806.1"/>
    </source>
</evidence>
<sequence length="468" mass="52734">MNNISQMEYDDLEILEDVVEDNSNYTTPWKIIVADDDIEVHRVTKLVLKNFKFQERGLEILSAYSEAQVKEQICQHPDTAVIFLDVIMDKEDSGLTIVKFIRDELKNRSVRIILRTGQPGQAPEEHTIENYDINDYKEKTELTSKKLFTSLITALRTYQHITELEHSKKGLEEIIVSTTDIFSRHTKDGFYDILLKGLISIVSAGRNNVSEVISGLVCVKDDSGFPIVSAKGDFSLNVGLQLKDSVSAGDYLSILDFTSNSGCYFSDKNVLLCIKSELNPLVLVYIKSNHDFSYMEKNLLSIFYSNAIVNLNNLELSHEIESTQKEILYTLGGIAEARSQELGKHVLRVAEFSRIIALGYGLSVEEADIIAQAAPMHDIGKIAIPDEILNKPCKLTSEEFEIMKAHSQLGYDLLKTSSRMTLKAAAIIALQHHEKYNGTGYPKCLKILRNKKIYQNGLLLKTVLLNFL</sequence>
<organism evidence="6 7">
    <name type="scientific">Pseudobacteroides cellulosolvens ATCC 35603 = DSM 2933</name>
    <dbReference type="NCBI Taxonomy" id="398512"/>
    <lineage>
        <taxon>Bacteria</taxon>
        <taxon>Bacillati</taxon>
        <taxon>Bacillota</taxon>
        <taxon>Clostridia</taxon>
        <taxon>Eubacteriales</taxon>
        <taxon>Oscillospiraceae</taxon>
        <taxon>Pseudobacteroides</taxon>
    </lineage>
</organism>
<dbReference type="STRING" id="398512.Bccel_5083"/>
<dbReference type="Proteomes" id="UP000036923">
    <property type="component" value="Unassembled WGS sequence"/>
</dbReference>
<feature type="modified residue" description="4-aspartylphosphate" evidence="3">
    <location>
        <position position="85"/>
    </location>
</feature>
<protein>
    <recommendedName>
        <fullName evidence="1">Stage 0 sporulation protein A homolog</fullName>
    </recommendedName>
</protein>
<dbReference type="InterPro" id="IPR011006">
    <property type="entry name" value="CheY-like_superfamily"/>
</dbReference>
<accession>A0A0L6JVC9</accession>
<comment type="caution">
    <text evidence="6">The sequence shown here is derived from an EMBL/GenBank/DDBJ whole genome shotgun (WGS) entry which is preliminary data.</text>
</comment>